<keyword evidence="2" id="KW-0472">Membrane</keyword>
<evidence type="ECO:0000313" key="4">
    <source>
        <dbReference type="EMBL" id="SDI02327.1"/>
    </source>
</evidence>
<dbReference type="Gene3D" id="3.10.350.10">
    <property type="entry name" value="LysM domain"/>
    <property type="match status" value="1"/>
</dbReference>
<evidence type="ECO:0000256" key="1">
    <source>
        <dbReference type="SAM" id="MobiDB-lite"/>
    </source>
</evidence>
<dbReference type="Proteomes" id="UP000182836">
    <property type="component" value="Unassembled WGS sequence"/>
</dbReference>
<feature type="compositionally biased region" description="Low complexity" evidence="1">
    <location>
        <begin position="143"/>
        <end position="172"/>
    </location>
</feature>
<dbReference type="CDD" id="cd00118">
    <property type="entry name" value="LysM"/>
    <property type="match status" value="1"/>
</dbReference>
<dbReference type="InterPro" id="IPR036779">
    <property type="entry name" value="LysM_dom_sf"/>
</dbReference>
<accession>A0A1G8H6P1</accession>
<feature type="transmembrane region" description="Helical" evidence="2">
    <location>
        <begin position="66"/>
        <end position="86"/>
    </location>
</feature>
<keyword evidence="2" id="KW-0812">Transmembrane</keyword>
<reference evidence="4 5" key="1">
    <citation type="submission" date="2016-10" db="EMBL/GenBank/DDBJ databases">
        <authorList>
            <person name="de Groot N.N."/>
        </authorList>
    </citation>
    <scope>NUCLEOTIDE SEQUENCE [LARGE SCALE GENOMIC DNA]</scope>
    <source>
        <strain evidence="4 5">DSM 2895</strain>
    </source>
</reference>
<dbReference type="AlphaFoldDB" id="A0A1G8H6P1"/>
<feature type="domain" description="LysM" evidence="3">
    <location>
        <begin position="185"/>
        <end position="229"/>
    </location>
</feature>
<dbReference type="EMBL" id="FNED01000001">
    <property type="protein sequence ID" value="SDI02327.1"/>
    <property type="molecule type" value="Genomic_DNA"/>
</dbReference>
<dbReference type="SMART" id="SM00257">
    <property type="entry name" value="LysM"/>
    <property type="match status" value="1"/>
</dbReference>
<feature type="region of interest" description="Disordered" evidence="1">
    <location>
        <begin position="1"/>
        <end position="58"/>
    </location>
</feature>
<keyword evidence="2" id="KW-1133">Transmembrane helix</keyword>
<name>A0A1G8H6P1_ANEMI</name>
<dbReference type="Pfam" id="PF01476">
    <property type="entry name" value="LysM"/>
    <property type="match status" value="1"/>
</dbReference>
<feature type="region of interest" description="Disordered" evidence="1">
    <location>
        <begin position="96"/>
        <end position="180"/>
    </location>
</feature>
<gene>
    <name evidence="4" type="ORF">SAMN04487909_101275</name>
</gene>
<proteinExistence type="predicted"/>
<dbReference type="InterPro" id="IPR018392">
    <property type="entry name" value="LysM"/>
</dbReference>
<evidence type="ECO:0000313" key="5">
    <source>
        <dbReference type="Proteomes" id="UP000182836"/>
    </source>
</evidence>
<sequence>MQKMGMPMSKKQDSHFDQADTLRKMVEQKEAEQLPKAGKQPEKIPTGTLPPRSSVHPKPPLRLTSYYIAGALVFLALGGLVFWWYAVRSEPSVAQPQAQTKAPSEQKAPAKPSVQANKPPAPSVPASHPKSIEANKPASGTEKPAAPVQQKPPVKPAAPQASTAKAVPVTKPAPAPVKKQRKTLRHRVQKGDTLYGISVMYYGTGKYQYYLARYNGIEKLYAGSVIKVPIPPR</sequence>
<evidence type="ECO:0000259" key="3">
    <source>
        <dbReference type="SMART" id="SM00257"/>
    </source>
</evidence>
<evidence type="ECO:0000256" key="2">
    <source>
        <dbReference type="SAM" id="Phobius"/>
    </source>
</evidence>
<feature type="compositionally biased region" description="Basic and acidic residues" evidence="1">
    <location>
        <begin position="10"/>
        <end position="33"/>
    </location>
</feature>
<organism evidence="4 5">
    <name type="scientific">Aneurinibacillus migulanus</name>
    <name type="common">Bacillus migulanus</name>
    <dbReference type="NCBI Taxonomy" id="47500"/>
    <lineage>
        <taxon>Bacteria</taxon>
        <taxon>Bacillati</taxon>
        <taxon>Bacillota</taxon>
        <taxon>Bacilli</taxon>
        <taxon>Bacillales</taxon>
        <taxon>Paenibacillaceae</taxon>
        <taxon>Aneurinibacillus group</taxon>
        <taxon>Aneurinibacillus</taxon>
    </lineage>
</organism>
<protein>
    <submittedName>
        <fullName evidence="4">LysM domain-containing protein</fullName>
    </submittedName>
</protein>